<dbReference type="SMART" id="SM01120">
    <property type="entry name" value="Dak2"/>
    <property type="match status" value="1"/>
</dbReference>
<dbReference type="Proteomes" id="UP000002294">
    <property type="component" value="Chromosome"/>
</dbReference>
<comment type="subunit">
    <text evidence="7">Homodimer. The dihydroxyacetone kinase complex is composed of a homodimer of DhaM, a homodimer of DhaK and the subunit DhaL.</text>
</comment>
<dbReference type="HOGENOM" id="CLU_066424_1_0_9"/>
<dbReference type="EMBL" id="CP001708">
    <property type="protein sequence ID" value="ACV29108.1"/>
    <property type="molecule type" value="Genomic_DNA"/>
</dbReference>
<reference evidence="10 11" key="1">
    <citation type="journal article" date="2009" name="Stand. Genomic Sci.">
        <title>Complete genome sequence of Anaerococcus prevotii type strain (PC1).</title>
        <authorList>
            <person name="Labutti K."/>
            <person name="Pukall R."/>
            <person name="Steenblock K."/>
            <person name="Glavina Del Rio T."/>
            <person name="Tice H."/>
            <person name="Copeland A."/>
            <person name="Cheng J.F."/>
            <person name="Lucas S."/>
            <person name="Chen F."/>
            <person name="Nolan M."/>
            <person name="Bruce D."/>
            <person name="Goodwin L."/>
            <person name="Pitluck S."/>
            <person name="Ivanova N."/>
            <person name="Mavromatis K."/>
            <person name="Ovchinnikova G."/>
            <person name="Pati A."/>
            <person name="Chen A."/>
            <person name="Palaniappan K."/>
            <person name="Land M."/>
            <person name="Hauser L."/>
            <person name="Chang Y.J."/>
            <person name="Jeffries C.D."/>
            <person name="Chain P."/>
            <person name="Saunders E."/>
            <person name="Brettin T."/>
            <person name="Detter J.C."/>
            <person name="Han C."/>
            <person name="Goker M."/>
            <person name="Bristow J."/>
            <person name="Eisen J.A."/>
            <person name="Markowitz V."/>
            <person name="Hugenholtz P."/>
            <person name="Kyrpides N.C."/>
            <person name="Klenk H.P."/>
            <person name="Lapidus A."/>
        </authorList>
    </citation>
    <scope>NUCLEOTIDE SEQUENCE [LARGE SCALE GENOMIC DNA]</scope>
    <source>
        <strain evidence="11">ATCC 9321 / DSM 20548 / JCM 6508 / NCTC 11806 / PC1</strain>
    </source>
</reference>
<keyword evidence="6" id="KW-0319">Glycerol metabolism</keyword>
<gene>
    <name evidence="10" type="ordered locus">Apre_1081</name>
</gene>
<evidence type="ECO:0000313" key="10">
    <source>
        <dbReference type="EMBL" id="ACV29108.1"/>
    </source>
</evidence>
<evidence type="ECO:0000256" key="6">
    <source>
        <dbReference type="ARBA" id="ARBA00022798"/>
    </source>
</evidence>
<dbReference type="KEGG" id="apr:Apre_1081"/>
<keyword evidence="5 10" id="KW-0418">Kinase</keyword>
<proteinExistence type="predicted"/>
<comment type="pathway">
    <text evidence="2">Polyol metabolism; glycerol degradation.</text>
</comment>
<dbReference type="InterPro" id="IPR012737">
    <property type="entry name" value="DhaK_L_YcgS"/>
</dbReference>
<keyword evidence="4" id="KW-0808">Transferase</keyword>
<dbReference type="OrthoDB" id="9800291at2"/>
<dbReference type="PANTHER" id="PTHR28629:SF4">
    <property type="entry name" value="TRIOKINASE_FMN CYCLASE"/>
    <property type="match status" value="1"/>
</dbReference>
<dbReference type="eggNOG" id="COG1461">
    <property type="taxonomic scope" value="Bacteria"/>
</dbReference>
<comment type="function">
    <text evidence="8">ADP-binding subunit of the dihydroxyacetone kinase, which is responsible for the phosphoenolpyruvate (PEP)-dependent phosphorylation of dihydroxyacetone. DhaL-ADP is converted to DhaL-ATP via a phosphoryl group transfer from DhaM and transmits it to dihydroxyacetone binds to DhaK.</text>
</comment>
<keyword evidence="11" id="KW-1185">Reference proteome</keyword>
<dbReference type="FunFam" id="1.25.40.340:FF:000002">
    <property type="entry name" value="Dihydroxyacetone kinase, L subunit"/>
    <property type="match status" value="1"/>
</dbReference>
<evidence type="ECO:0000256" key="3">
    <source>
        <dbReference type="ARBA" id="ARBA00012095"/>
    </source>
</evidence>
<evidence type="ECO:0000259" key="9">
    <source>
        <dbReference type="PROSITE" id="PS51480"/>
    </source>
</evidence>
<dbReference type="NCBIfam" id="TIGR02365">
    <property type="entry name" value="dha_L_ycgS"/>
    <property type="match status" value="1"/>
</dbReference>
<dbReference type="EC" id="2.7.1.121" evidence="3"/>
<evidence type="ECO:0000256" key="7">
    <source>
        <dbReference type="ARBA" id="ARBA00046577"/>
    </source>
</evidence>
<comment type="catalytic activity">
    <reaction evidence="1">
        <text>dihydroxyacetone + phosphoenolpyruvate = dihydroxyacetone phosphate + pyruvate</text>
        <dbReference type="Rhea" id="RHEA:18381"/>
        <dbReference type="ChEBI" id="CHEBI:15361"/>
        <dbReference type="ChEBI" id="CHEBI:16016"/>
        <dbReference type="ChEBI" id="CHEBI:57642"/>
        <dbReference type="ChEBI" id="CHEBI:58702"/>
        <dbReference type="EC" id="2.7.1.121"/>
    </reaction>
</comment>
<dbReference type="RefSeq" id="WP_015778011.1">
    <property type="nucleotide sequence ID" value="NC_013171.1"/>
</dbReference>
<dbReference type="Pfam" id="PF02734">
    <property type="entry name" value="Dak2"/>
    <property type="match status" value="1"/>
</dbReference>
<dbReference type="InterPro" id="IPR004007">
    <property type="entry name" value="DhaL_dom"/>
</dbReference>
<dbReference type="InterPro" id="IPR050861">
    <property type="entry name" value="Dihydroxyacetone_Kinase"/>
</dbReference>
<evidence type="ECO:0000313" key="11">
    <source>
        <dbReference type="Proteomes" id="UP000002294"/>
    </source>
</evidence>
<dbReference type="AlphaFoldDB" id="C7RHZ7"/>
<dbReference type="GO" id="GO:0004371">
    <property type="term" value="F:glycerone kinase activity"/>
    <property type="evidence" value="ECO:0007669"/>
    <property type="project" value="InterPro"/>
</dbReference>
<dbReference type="PROSITE" id="PS51480">
    <property type="entry name" value="DHAL"/>
    <property type="match status" value="1"/>
</dbReference>
<evidence type="ECO:0000256" key="8">
    <source>
        <dbReference type="ARBA" id="ARBA00055771"/>
    </source>
</evidence>
<sequence>MNIDKLKVLFTEISDEIIANEEYLTDLDRSIGDADHGYNMAKGFKAIKADLDKEYSSLKDFFNKIAMNLLSKVGGASGPLYGSFFMSFAKALDGKEDLTRDELNQAFDEGVAAVKKRGKAQVGDKTMVDVLEPVSNALKEGKDLDDVVKIAEEKMTYTKEIKALKGRASYVGERSIGHIDPGAYSSYLIIKKAFGGCHD</sequence>
<evidence type="ECO:0000256" key="1">
    <source>
        <dbReference type="ARBA" id="ARBA00001113"/>
    </source>
</evidence>
<dbReference type="STRING" id="525919.Apre_1081"/>
<evidence type="ECO:0000256" key="5">
    <source>
        <dbReference type="ARBA" id="ARBA00022777"/>
    </source>
</evidence>
<evidence type="ECO:0000256" key="4">
    <source>
        <dbReference type="ARBA" id="ARBA00022679"/>
    </source>
</evidence>
<dbReference type="GO" id="GO:0005829">
    <property type="term" value="C:cytosol"/>
    <property type="evidence" value="ECO:0007669"/>
    <property type="project" value="TreeGrafter"/>
</dbReference>
<protein>
    <recommendedName>
        <fullName evidence="3">phosphoenolpyruvate--glycerone phosphotransferase</fullName>
        <ecNumber evidence="3">2.7.1.121</ecNumber>
    </recommendedName>
</protein>
<dbReference type="GO" id="GO:0019563">
    <property type="term" value="P:glycerol catabolic process"/>
    <property type="evidence" value="ECO:0007669"/>
    <property type="project" value="TreeGrafter"/>
</dbReference>
<dbReference type="SUPFAM" id="SSF101473">
    <property type="entry name" value="DhaL-like"/>
    <property type="match status" value="1"/>
</dbReference>
<evidence type="ECO:0000256" key="2">
    <source>
        <dbReference type="ARBA" id="ARBA00004745"/>
    </source>
</evidence>
<feature type="domain" description="DhaL" evidence="9">
    <location>
        <begin position="4"/>
        <end position="195"/>
    </location>
</feature>
<name>C7RHZ7_ANAPD</name>
<dbReference type="PANTHER" id="PTHR28629">
    <property type="entry name" value="TRIOKINASE/FMN CYCLASE"/>
    <property type="match status" value="1"/>
</dbReference>
<dbReference type="InterPro" id="IPR036117">
    <property type="entry name" value="DhaL_dom_sf"/>
</dbReference>
<dbReference type="Gene3D" id="1.25.40.340">
    <property type="match status" value="1"/>
</dbReference>
<dbReference type="GO" id="GO:0047324">
    <property type="term" value="F:phosphoenolpyruvate-glycerone phosphotransferase activity"/>
    <property type="evidence" value="ECO:0007669"/>
    <property type="project" value="UniProtKB-EC"/>
</dbReference>
<organism evidence="10 11">
    <name type="scientific">Anaerococcus prevotii (strain ATCC 9321 / DSM 20548 / JCM 6508 / NCTC 11806 / PC1)</name>
    <name type="common">Peptostreptococcus prevotii</name>
    <name type="synonym">Peptococcus prevotii</name>
    <dbReference type="NCBI Taxonomy" id="525919"/>
    <lineage>
        <taxon>Bacteria</taxon>
        <taxon>Bacillati</taxon>
        <taxon>Bacillota</taxon>
        <taxon>Tissierellia</taxon>
        <taxon>Tissierellales</taxon>
        <taxon>Peptoniphilaceae</taxon>
        <taxon>Anaerococcus</taxon>
    </lineage>
</organism>
<accession>C7RHZ7</accession>